<dbReference type="Proteomes" id="UP000014974">
    <property type="component" value="Unassembled WGS sequence"/>
</dbReference>
<gene>
    <name evidence="1" type="ORF">ADICYQ_0224</name>
</gene>
<reference evidence="1 2" key="1">
    <citation type="journal article" date="2013" name="Genome Announc.">
        <title>Draft Genome Sequence of Cyclobacterium qasimii Strain M12-11BT, Isolated from Arctic Marine Sediment.</title>
        <authorList>
            <person name="Shivaji S."/>
            <person name="Ara S."/>
            <person name="Singh A."/>
            <person name="Kumar Pinnaka A."/>
        </authorList>
    </citation>
    <scope>NUCLEOTIDE SEQUENCE [LARGE SCALE GENOMIC DNA]</scope>
    <source>
        <strain evidence="1 2">M12-11B</strain>
    </source>
</reference>
<evidence type="ECO:0000313" key="2">
    <source>
        <dbReference type="Proteomes" id="UP000014974"/>
    </source>
</evidence>
<dbReference type="STRING" id="641524.ADICYQ_0224"/>
<protein>
    <recommendedName>
        <fullName evidence="3">Baseplate protein J-like domain-containing protein</fullName>
    </recommendedName>
</protein>
<evidence type="ECO:0000313" key="1">
    <source>
        <dbReference type="EMBL" id="EPR71556.1"/>
    </source>
</evidence>
<dbReference type="PATRIC" id="fig|641524.5.peg.219"/>
<sequence length="1069" mass="121007">MKGHRFNFMQPDNLNILKVLWRKGTSQAMRTNPALDPSNLELMELELGDWLLFANNFAKFIPFFPANTSKITIDNWQIFFNELLSVEDLPQKGTPSYVQLKESIQLKLNIFSKEGTLKPQLTLLVTFLQLLENSRSRLNNISKRHLDFYYSNVLRFSKLPAIPDEAFLIIETGKGPKPALTKGATFDGGVDALGKKLTYVLENDFYPNLAQVSQLKNRFVDPNQKKITISQVANSVDGKGEAFKEENQGWWPFGHGLSTVSYPELQKGSFGFGISLPSLWASAASDKYYSFELTFKKNLPFTGTGSDVRQLFSAQYSGEKGWETLSPIDHPSKGNFKSSVTNNRLTIVLFISKSQPGIVDQQVKIHGDSKGEGAPLIWFDIACISQKAFNWIKGLGEIPLQNLTIRSNFSNISTPIIESDLGILNPEKPFQPFGSTPKKGSSFYIKYPEWKKKKPTKVSVSGRWSNTPDDFKDWYYSYRDLGSQYLSKDNYFSQHFVLSAGVSQPIKSFLLQPTGFREALLNSQISVNPDPNNLIVKSNSHFKAKLSLNDGQGWTTKVAEEVLFETDVEGFKTSFDIVPASGKDHLDISEGIKVTLLQSFLYELYPRLYALAMSSDQPETPIPNEPYTPLIESLLLDYETEDSFDLSSTSDPILQLFVRDDFGWYEENKTIKTGLSHTPDNELYALPYPGEVGELFFGISGLAPFEQLSLLIQVLEGSENPSQSESEAGLKWSVLVNNYWKKLERENIVSDQTENLLKSGTIVFALPEEVFNKHNRMDNSLVWVKISSSKEFNATSRVLGIFAQAIKVVLLNNDNDLSHLKDGLPAESISKMIERKAGIKSVFQPFNSFGGKAPEQDQNYYIRASERLRHKNRSVSLWDFEHLVLQKFPEVYKVKCLNHTCSESFLSPGHVMVLVIPDTLNKNVYDIFQPTFSAAKLNEITRFLEEKSAPQVKIKVVNPLYEEIKIRVQVTFYPEVDKAFFMNQLSSDIINYLSPWTSGENQAIDFNSHFNKSSLVYFFEKLSYVDFIQEPRIFRNGIEMGNDILPSSPKHILVSAKSHDISLYTPITS</sequence>
<organism evidence="1 2">
    <name type="scientific">Cyclobacterium qasimii M12-11B</name>
    <dbReference type="NCBI Taxonomy" id="641524"/>
    <lineage>
        <taxon>Bacteria</taxon>
        <taxon>Pseudomonadati</taxon>
        <taxon>Bacteroidota</taxon>
        <taxon>Cytophagia</taxon>
        <taxon>Cytophagales</taxon>
        <taxon>Cyclobacteriaceae</taxon>
        <taxon>Cyclobacterium</taxon>
    </lineage>
</organism>
<dbReference type="EMBL" id="ATNM01000013">
    <property type="protein sequence ID" value="EPR71556.1"/>
    <property type="molecule type" value="Genomic_DNA"/>
</dbReference>
<dbReference type="eggNOG" id="COG3299">
    <property type="taxonomic scope" value="Bacteria"/>
</dbReference>
<name>S7VNJ9_9BACT</name>
<dbReference type="AlphaFoldDB" id="S7VNJ9"/>
<evidence type="ECO:0008006" key="3">
    <source>
        <dbReference type="Google" id="ProtNLM"/>
    </source>
</evidence>
<accession>S7VNJ9</accession>
<comment type="caution">
    <text evidence="1">The sequence shown here is derived from an EMBL/GenBank/DDBJ whole genome shotgun (WGS) entry which is preliminary data.</text>
</comment>
<proteinExistence type="predicted"/>